<proteinExistence type="inferred from homology"/>
<dbReference type="AlphaFoldDB" id="A0A6A2ZXQ0"/>
<dbReference type="PANTHER" id="PTHR13234:SF64">
    <property type="entry name" value="SAPOSIN A-TYPE DOMAIN-CONTAINING PROTEIN"/>
    <property type="match status" value="1"/>
</dbReference>
<evidence type="ECO:0000256" key="2">
    <source>
        <dbReference type="ARBA" id="ARBA00023180"/>
    </source>
</evidence>
<dbReference type="Pfam" id="PF03227">
    <property type="entry name" value="GILT"/>
    <property type="match status" value="1"/>
</dbReference>
<evidence type="ECO:0000313" key="3">
    <source>
        <dbReference type="EMBL" id="KAE8696503.1"/>
    </source>
</evidence>
<reference evidence="3" key="1">
    <citation type="submission" date="2019-09" db="EMBL/GenBank/DDBJ databases">
        <title>Draft genome information of white flower Hibiscus syriacus.</title>
        <authorList>
            <person name="Kim Y.-M."/>
        </authorList>
    </citation>
    <scope>NUCLEOTIDE SEQUENCE [LARGE SCALE GENOMIC DNA]</scope>
    <source>
        <strain evidence="3">YM2019G1</strain>
    </source>
</reference>
<dbReference type="PANTHER" id="PTHR13234">
    <property type="entry name" value="GAMMA-INTERFERON INDUCIBLE LYSOSOMAL THIOL REDUCTASE GILT"/>
    <property type="match status" value="1"/>
</dbReference>
<dbReference type="GO" id="GO:0016671">
    <property type="term" value="F:oxidoreductase activity, acting on a sulfur group of donors, disulfide as acceptor"/>
    <property type="evidence" value="ECO:0007669"/>
    <property type="project" value="InterPro"/>
</dbReference>
<gene>
    <name evidence="3" type="ORF">F3Y22_tig00110656pilonHSYRG00014</name>
</gene>
<keyword evidence="4" id="KW-1185">Reference proteome</keyword>
<accession>A0A6A2ZXQ0</accession>
<keyword evidence="2" id="KW-0325">Glycoprotein</keyword>
<evidence type="ECO:0000313" key="4">
    <source>
        <dbReference type="Proteomes" id="UP000436088"/>
    </source>
</evidence>
<sequence length="254" mass="28910">MSEWLRSQTRNLMGNACAVSLLLTILTCSPRSTWQRDMSEWLRRQTRNLFGLYCAGCARFITNDLVKVFHTDLYTIVNLRLVPWGNADIVGDLIRCQHGEDECDLNAIHSCVIHLWPDEKTRFGFVRCTEEQRLKEVPVSSEEAMLPAYLSIIPLVFSPKSSILRSTLDIECLHLLLQHGNETESLNPPYEYAPWVVVNKQPLKTDYEIFVKYVCDAYQGDPKPEACNAQSCSVGSTNRKMATKIHSGCYAEQS</sequence>
<name>A0A6A2ZXQ0_HIBSY</name>
<protein>
    <submittedName>
        <fullName evidence="3">Gamma-interferon-inducible lysosomal thiol reductase</fullName>
    </submittedName>
</protein>
<dbReference type="Proteomes" id="UP000436088">
    <property type="component" value="Unassembled WGS sequence"/>
</dbReference>
<comment type="similarity">
    <text evidence="1">Belongs to the GILT family.</text>
</comment>
<evidence type="ECO:0000256" key="1">
    <source>
        <dbReference type="ARBA" id="ARBA00005679"/>
    </source>
</evidence>
<dbReference type="EMBL" id="VEPZ02001065">
    <property type="protein sequence ID" value="KAE8696503.1"/>
    <property type="molecule type" value="Genomic_DNA"/>
</dbReference>
<organism evidence="3 4">
    <name type="scientific">Hibiscus syriacus</name>
    <name type="common">Rose of Sharon</name>
    <dbReference type="NCBI Taxonomy" id="106335"/>
    <lineage>
        <taxon>Eukaryota</taxon>
        <taxon>Viridiplantae</taxon>
        <taxon>Streptophyta</taxon>
        <taxon>Embryophyta</taxon>
        <taxon>Tracheophyta</taxon>
        <taxon>Spermatophyta</taxon>
        <taxon>Magnoliopsida</taxon>
        <taxon>eudicotyledons</taxon>
        <taxon>Gunneridae</taxon>
        <taxon>Pentapetalae</taxon>
        <taxon>rosids</taxon>
        <taxon>malvids</taxon>
        <taxon>Malvales</taxon>
        <taxon>Malvaceae</taxon>
        <taxon>Malvoideae</taxon>
        <taxon>Hibiscus</taxon>
    </lineage>
</organism>
<comment type="caution">
    <text evidence="3">The sequence shown here is derived from an EMBL/GenBank/DDBJ whole genome shotgun (WGS) entry which is preliminary data.</text>
</comment>
<dbReference type="InterPro" id="IPR004911">
    <property type="entry name" value="Interferon-induced_GILT"/>
</dbReference>